<dbReference type="Proteomes" id="UP001501475">
    <property type="component" value="Unassembled WGS sequence"/>
</dbReference>
<evidence type="ECO:0000313" key="2">
    <source>
        <dbReference type="Proteomes" id="UP001501475"/>
    </source>
</evidence>
<dbReference type="RefSeq" id="WP_344069740.1">
    <property type="nucleotide sequence ID" value="NZ_BAAAPN010000107.1"/>
</dbReference>
<sequence length="201" mass="22230">MPTDSIYAFHGTTSSVLDSIATSGLQKTIGGGHWLGDNGIYFVPRDPKFALGYALQKVRRDRAKGIDGSPVVIRATIDMRECFDLLLIEYRELLKDFAPAYLDTVPESVWPEVAQDQIRRGLDSMVIRQAMKVLRTSGGKPYASLQAAVPARFGEIPKGVYPPGGALYQVGDKKSWFDIHDHVQLIVFDESCISDVEVVEV</sequence>
<reference evidence="2" key="1">
    <citation type="journal article" date="2019" name="Int. J. Syst. Evol. Microbiol.">
        <title>The Global Catalogue of Microorganisms (GCM) 10K type strain sequencing project: providing services to taxonomists for standard genome sequencing and annotation.</title>
        <authorList>
            <consortium name="The Broad Institute Genomics Platform"/>
            <consortium name="The Broad Institute Genome Sequencing Center for Infectious Disease"/>
            <person name="Wu L."/>
            <person name="Ma J."/>
        </authorList>
    </citation>
    <scope>NUCLEOTIDE SEQUENCE [LARGE SCALE GENOMIC DNA]</scope>
    <source>
        <strain evidence="2">JCM 15591</strain>
    </source>
</reference>
<gene>
    <name evidence="1" type="ORF">GCM10009810_39070</name>
</gene>
<dbReference type="SUPFAM" id="SSF56399">
    <property type="entry name" value="ADP-ribosylation"/>
    <property type="match status" value="1"/>
</dbReference>
<proteinExistence type="predicted"/>
<keyword evidence="2" id="KW-1185">Reference proteome</keyword>
<name>A0ABP4XFX7_9MICO</name>
<dbReference type="EMBL" id="BAAAPN010000107">
    <property type="protein sequence ID" value="GAA1778312.1"/>
    <property type="molecule type" value="Genomic_DNA"/>
</dbReference>
<comment type="caution">
    <text evidence="1">The sequence shown here is derived from an EMBL/GenBank/DDBJ whole genome shotgun (WGS) entry which is preliminary data.</text>
</comment>
<evidence type="ECO:0000313" key="1">
    <source>
        <dbReference type="EMBL" id="GAA1778312.1"/>
    </source>
</evidence>
<protein>
    <recommendedName>
        <fullName evidence="3">DUF3990 domain-containing protein</fullName>
    </recommendedName>
</protein>
<accession>A0ABP4XFX7</accession>
<evidence type="ECO:0008006" key="3">
    <source>
        <dbReference type="Google" id="ProtNLM"/>
    </source>
</evidence>
<organism evidence="1 2">
    <name type="scientific">Nostocoides vanveenii</name>
    <dbReference type="NCBI Taxonomy" id="330835"/>
    <lineage>
        <taxon>Bacteria</taxon>
        <taxon>Bacillati</taxon>
        <taxon>Actinomycetota</taxon>
        <taxon>Actinomycetes</taxon>
        <taxon>Micrococcales</taxon>
        <taxon>Intrasporangiaceae</taxon>
        <taxon>Nostocoides</taxon>
    </lineage>
</organism>